<comment type="subcellular location">
    <subcellularLocation>
        <location evidence="5">Cell membrane</location>
        <topology evidence="5">Multi-pass membrane protein</topology>
    </subcellularLocation>
    <subcellularLocation>
        <location evidence="1">Membrane</location>
        <topology evidence="1">Multi-pass membrane protein</topology>
    </subcellularLocation>
</comment>
<gene>
    <name evidence="7" type="ORF">ERS852497_00952</name>
</gene>
<dbReference type="PIRSF" id="PIRSF006648">
    <property type="entry name" value="DrrB"/>
    <property type="match status" value="1"/>
</dbReference>
<dbReference type="InterPro" id="IPR047817">
    <property type="entry name" value="ABC2_TM_bact-type"/>
</dbReference>
<evidence type="ECO:0000256" key="5">
    <source>
        <dbReference type="RuleBase" id="RU361157"/>
    </source>
</evidence>
<dbReference type="InterPro" id="IPR051784">
    <property type="entry name" value="Nod_factor_ABC_transporter"/>
</dbReference>
<feature type="transmembrane region" description="Helical" evidence="5">
    <location>
        <begin position="169"/>
        <end position="191"/>
    </location>
</feature>
<feature type="transmembrane region" description="Helical" evidence="5">
    <location>
        <begin position="132"/>
        <end position="157"/>
    </location>
</feature>
<protein>
    <recommendedName>
        <fullName evidence="5">Transport permease protein</fullName>
    </recommendedName>
</protein>
<dbReference type="PANTHER" id="PTHR43229">
    <property type="entry name" value="NODULATION PROTEIN J"/>
    <property type="match status" value="1"/>
</dbReference>
<sequence>MMAMLIEQLKVEIKVYLRQPLYLLFSLLMPVFSFLFFGMMYGNVDYNGFSFFANYIPGFSVIILFASSVYNVGNQVVGDKEKGIYKRLSATPISLGRIMGVVVFKGFLLALLGFVIILLLAVFRFNVTLPNPVIYCVSYVVTIVYSLCLGFGAGILIDKLNTYSAAMMAFFMPMFILSDTTIPLSMMPGSFQKVAMINPLYHMTNVLRVAWDIERYSSDVKGFWFSMAFLVGLIIVAGIFVGIKWKKKK</sequence>
<dbReference type="InterPro" id="IPR000412">
    <property type="entry name" value="ABC_2_transport"/>
</dbReference>
<dbReference type="RefSeq" id="WP_306723029.1">
    <property type="nucleotide sequence ID" value="NZ_AP031452.1"/>
</dbReference>
<dbReference type="GO" id="GO:0140359">
    <property type="term" value="F:ABC-type transporter activity"/>
    <property type="evidence" value="ECO:0007669"/>
    <property type="project" value="InterPro"/>
</dbReference>
<evidence type="ECO:0000313" key="7">
    <source>
        <dbReference type="EMBL" id="CUO82460.1"/>
    </source>
</evidence>
<proteinExistence type="inferred from homology"/>
<evidence type="ECO:0000256" key="1">
    <source>
        <dbReference type="ARBA" id="ARBA00004141"/>
    </source>
</evidence>
<evidence type="ECO:0000313" key="8">
    <source>
        <dbReference type="Proteomes" id="UP000095602"/>
    </source>
</evidence>
<keyword evidence="2 5" id="KW-0812">Transmembrane</keyword>
<organism evidence="7 8">
    <name type="scientific">Agathobacter rectalis</name>
    <dbReference type="NCBI Taxonomy" id="39491"/>
    <lineage>
        <taxon>Bacteria</taxon>
        <taxon>Bacillati</taxon>
        <taxon>Bacillota</taxon>
        <taxon>Clostridia</taxon>
        <taxon>Lachnospirales</taxon>
        <taxon>Lachnospiraceae</taxon>
        <taxon>Agathobacter</taxon>
    </lineage>
</organism>
<dbReference type="Proteomes" id="UP000095602">
    <property type="component" value="Unassembled WGS sequence"/>
</dbReference>
<evidence type="ECO:0000256" key="2">
    <source>
        <dbReference type="ARBA" id="ARBA00022692"/>
    </source>
</evidence>
<dbReference type="Pfam" id="PF01061">
    <property type="entry name" value="ABC2_membrane"/>
    <property type="match status" value="1"/>
</dbReference>
<dbReference type="PRINTS" id="PR00164">
    <property type="entry name" value="ABC2TRNSPORT"/>
</dbReference>
<feature type="domain" description="ABC transmembrane type-2" evidence="6">
    <location>
        <begin position="21"/>
        <end position="248"/>
    </location>
</feature>
<name>A0A174IBF9_9FIRM</name>
<dbReference type="InterPro" id="IPR013525">
    <property type="entry name" value="ABC2_TM"/>
</dbReference>
<reference evidence="7 8" key="1">
    <citation type="submission" date="2015-09" db="EMBL/GenBank/DDBJ databases">
        <authorList>
            <consortium name="Pathogen Informatics"/>
        </authorList>
    </citation>
    <scope>NUCLEOTIDE SEQUENCE [LARGE SCALE GENOMIC DNA]</scope>
    <source>
        <strain evidence="7 8">2789STDY5834884</strain>
    </source>
</reference>
<dbReference type="AlphaFoldDB" id="A0A174IBF9"/>
<dbReference type="GO" id="GO:0043190">
    <property type="term" value="C:ATP-binding cassette (ABC) transporter complex"/>
    <property type="evidence" value="ECO:0007669"/>
    <property type="project" value="InterPro"/>
</dbReference>
<keyword evidence="4 5" id="KW-0472">Membrane</keyword>
<feature type="transmembrane region" description="Helical" evidence="5">
    <location>
        <begin position="223"/>
        <end position="243"/>
    </location>
</feature>
<feature type="transmembrane region" description="Helical" evidence="5">
    <location>
        <begin position="52"/>
        <end position="73"/>
    </location>
</feature>
<evidence type="ECO:0000256" key="3">
    <source>
        <dbReference type="ARBA" id="ARBA00022989"/>
    </source>
</evidence>
<comment type="similarity">
    <text evidence="5">Belongs to the ABC-2 integral membrane protein family.</text>
</comment>
<evidence type="ECO:0000259" key="6">
    <source>
        <dbReference type="PROSITE" id="PS51012"/>
    </source>
</evidence>
<accession>A0A174IBF9</accession>
<keyword evidence="5" id="KW-1003">Cell membrane</keyword>
<feature type="transmembrane region" description="Helical" evidence="5">
    <location>
        <begin position="21"/>
        <end position="40"/>
    </location>
</feature>
<keyword evidence="5" id="KW-0813">Transport</keyword>
<dbReference type="PROSITE" id="PS51012">
    <property type="entry name" value="ABC_TM2"/>
    <property type="match status" value="1"/>
</dbReference>
<dbReference type="EMBL" id="CZAJ01000006">
    <property type="protein sequence ID" value="CUO82460.1"/>
    <property type="molecule type" value="Genomic_DNA"/>
</dbReference>
<feature type="transmembrane region" description="Helical" evidence="5">
    <location>
        <begin position="94"/>
        <end position="120"/>
    </location>
</feature>
<dbReference type="PANTHER" id="PTHR43229:SF2">
    <property type="entry name" value="NODULATION PROTEIN J"/>
    <property type="match status" value="1"/>
</dbReference>
<evidence type="ECO:0000256" key="4">
    <source>
        <dbReference type="ARBA" id="ARBA00023136"/>
    </source>
</evidence>
<keyword evidence="3 5" id="KW-1133">Transmembrane helix</keyword>